<dbReference type="RefSeq" id="WP_113989280.1">
    <property type="nucleotide sequence ID" value="NZ_QLST01000010.1"/>
</dbReference>
<evidence type="ECO:0000256" key="1">
    <source>
        <dbReference type="SAM" id="SignalP"/>
    </source>
</evidence>
<accession>A0A365P0K1</accession>
<gene>
    <name evidence="2" type="ORF">DPN68_08765</name>
</gene>
<feature type="signal peptide" evidence="1">
    <location>
        <begin position="1"/>
        <end position="19"/>
    </location>
</feature>
<name>A0A365P0K1_9FLAO</name>
<dbReference type="OrthoDB" id="1366051at2"/>
<dbReference type="PROSITE" id="PS51257">
    <property type="entry name" value="PROKAR_LIPOPROTEIN"/>
    <property type="match status" value="1"/>
</dbReference>
<dbReference type="EMBL" id="QLST01000010">
    <property type="protein sequence ID" value="RBA27999.1"/>
    <property type="molecule type" value="Genomic_DNA"/>
</dbReference>
<sequence length="148" mass="16974">MLKKTCLLLLSLTLFSCDSNVVYDSFSNDFKDNRWVSEDYREFDFIIEKEGNYEVQLHFGHIDKYQIPKVDVQIEITTPDGTVKTIPKVLEMQSETIKSDCMGDICDLFVPIVSDNMIQGKHKIVVKNTSKYPYLPDVLGIGVKVTKK</sequence>
<dbReference type="AlphaFoldDB" id="A0A365P0K1"/>
<evidence type="ECO:0000313" key="2">
    <source>
        <dbReference type="EMBL" id="RBA27999.1"/>
    </source>
</evidence>
<reference evidence="2 3" key="1">
    <citation type="submission" date="2018-06" db="EMBL/GenBank/DDBJ databases">
        <title>Flavobacterium tibetense sp. nov., isolated from a wetland YonghuCo on Tibetan Plateau.</title>
        <authorList>
            <person name="Xing P."/>
            <person name="Phurbu D."/>
            <person name="Lu H."/>
        </authorList>
    </citation>
    <scope>NUCLEOTIDE SEQUENCE [LARGE SCALE GENOMIC DNA]</scope>
    <source>
        <strain evidence="2 3">YH5</strain>
    </source>
</reference>
<keyword evidence="1" id="KW-0732">Signal</keyword>
<feature type="chain" id="PRO_5017075011" description="Gliding motility lipoprotein GldH" evidence="1">
    <location>
        <begin position="20"/>
        <end position="148"/>
    </location>
</feature>
<dbReference type="Proteomes" id="UP000253319">
    <property type="component" value="Unassembled WGS sequence"/>
</dbReference>
<proteinExistence type="predicted"/>
<organism evidence="2 3">
    <name type="scientific">Flavobacterium tibetense</name>
    <dbReference type="NCBI Taxonomy" id="2233533"/>
    <lineage>
        <taxon>Bacteria</taxon>
        <taxon>Pseudomonadati</taxon>
        <taxon>Bacteroidota</taxon>
        <taxon>Flavobacteriia</taxon>
        <taxon>Flavobacteriales</taxon>
        <taxon>Flavobacteriaceae</taxon>
        <taxon>Flavobacterium</taxon>
    </lineage>
</organism>
<comment type="caution">
    <text evidence="2">The sequence shown here is derived from an EMBL/GenBank/DDBJ whole genome shotgun (WGS) entry which is preliminary data.</text>
</comment>
<protein>
    <recommendedName>
        <fullName evidence="4">Gliding motility lipoprotein GldH</fullName>
    </recommendedName>
</protein>
<evidence type="ECO:0008006" key="4">
    <source>
        <dbReference type="Google" id="ProtNLM"/>
    </source>
</evidence>
<keyword evidence="3" id="KW-1185">Reference proteome</keyword>
<evidence type="ECO:0000313" key="3">
    <source>
        <dbReference type="Proteomes" id="UP000253319"/>
    </source>
</evidence>